<evidence type="ECO:0000256" key="6">
    <source>
        <dbReference type="RuleBase" id="RU361182"/>
    </source>
</evidence>
<dbReference type="EMBL" id="CANHGI010000003">
    <property type="protein sequence ID" value="CAI5444347.1"/>
    <property type="molecule type" value="Genomic_DNA"/>
</dbReference>
<dbReference type="Proteomes" id="UP001152747">
    <property type="component" value="Unassembled WGS sequence"/>
</dbReference>
<feature type="cross-link" description="Glycyl lysine isopeptide (Gly-Lys) (interchain with K-? in acceptor proteins)" evidence="5">
    <location>
        <position position="100"/>
    </location>
</feature>
<keyword evidence="1 5" id="KW-0963">Cytoplasm</keyword>
<name>A0A9P1IEP5_9PELO</name>
<comment type="PTM">
    <text evidence="5">C-terminal thiocarboxylation occurs in 2 steps, it is first acyl-adenylated (-COAMP) via the hesA/moeB/thiF part of the MOCS3/UBA4 homolog, then thiocarboxylated (-COSH) via the rhodanese domain of the MOCS3/UBA4 homolog.</text>
</comment>
<comment type="similarity">
    <text evidence="5 6">Belongs to the URM1 family.</text>
</comment>
<keyword evidence="3 5" id="KW-0819">tRNA processing</keyword>
<evidence type="ECO:0000256" key="3">
    <source>
        <dbReference type="ARBA" id="ARBA00022694"/>
    </source>
</evidence>
<dbReference type="OrthoDB" id="10248987at2759"/>
<organism evidence="7 8">
    <name type="scientific">Caenorhabditis angaria</name>
    <dbReference type="NCBI Taxonomy" id="860376"/>
    <lineage>
        <taxon>Eukaryota</taxon>
        <taxon>Metazoa</taxon>
        <taxon>Ecdysozoa</taxon>
        <taxon>Nematoda</taxon>
        <taxon>Chromadorea</taxon>
        <taxon>Rhabditida</taxon>
        <taxon>Rhabditina</taxon>
        <taxon>Rhabditomorpha</taxon>
        <taxon>Rhabditoidea</taxon>
        <taxon>Rhabditidae</taxon>
        <taxon>Peloderinae</taxon>
        <taxon>Caenorhabditis</taxon>
    </lineage>
</organism>
<evidence type="ECO:0000313" key="8">
    <source>
        <dbReference type="Proteomes" id="UP001152747"/>
    </source>
</evidence>
<dbReference type="SUPFAM" id="SSF54285">
    <property type="entry name" value="MoaD/ThiS"/>
    <property type="match status" value="1"/>
</dbReference>
<dbReference type="InterPro" id="IPR015221">
    <property type="entry name" value="Urm1"/>
</dbReference>
<dbReference type="InterPro" id="IPR012675">
    <property type="entry name" value="Beta-grasp_dom_sf"/>
</dbReference>
<dbReference type="InterPro" id="IPR016155">
    <property type="entry name" value="Mopterin_synth/thiamin_S_b"/>
</dbReference>
<evidence type="ECO:0000256" key="1">
    <source>
        <dbReference type="ARBA" id="ARBA00022490"/>
    </source>
</evidence>
<sequence length="100" mass="11103">MTEIPVTIDFSGGSEFLVKSKEQKVKIPAESTLLQVLKFVKDNLVVDFDRINMLFNDDVTEVAHGVIILINDTDFALLSEYDTIIEAGDRITFVSTLHGG</sequence>
<dbReference type="Pfam" id="PF09138">
    <property type="entry name" value="Urm1"/>
    <property type="match status" value="1"/>
</dbReference>
<comment type="function">
    <text evidence="5">Acts as a sulfur carrier required for 2-thiolation of mcm(5)S(2)U at tRNA wobble positions of cytosolic tRNA(Lys), tRNA(Glu) and tRNA(Gln). Serves as sulfur donor in tRNA 2-thiolation reaction by being thiocarboxylated (-COSH) at its C-terminus by the MOCS3/UBA4 homolog. The sulfur is then transferred to tRNA to form 2-thiolation of mcm(5)S(2)U. Also acts as a ubiquitin-like protein (UBL) that is covalently conjugated via an isopeptide bond to lysine residues of target proteins. The thiocarboxylated form serves as substrate for conjugation and oxidative stress specifically induces the formation of UBL-protein conjugates.</text>
</comment>
<evidence type="ECO:0000256" key="5">
    <source>
        <dbReference type="HAMAP-Rule" id="MF_03048"/>
    </source>
</evidence>
<dbReference type="GO" id="GO:0034227">
    <property type="term" value="P:tRNA thio-modification"/>
    <property type="evidence" value="ECO:0007669"/>
    <property type="project" value="UniProtKB-UniRule"/>
</dbReference>
<keyword evidence="8" id="KW-1185">Reference proteome</keyword>
<feature type="modified residue" description="1-thioglycine" evidence="5">
    <location>
        <position position="100"/>
    </location>
</feature>
<comment type="subcellular location">
    <subcellularLocation>
        <location evidence="5 6">Cytoplasm</location>
    </subcellularLocation>
</comment>
<dbReference type="GO" id="GO:0005829">
    <property type="term" value="C:cytosol"/>
    <property type="evidence" value="ECO:0007669"/>
    <property type="project" value="UniProtKB-UniRule"/>
</dbReference>
<dbReference type="GO" id="GO:0002098">
    <property type="term" value="P:tRNA wobble uridine modification"/>
    <property type="evidence" value="ECO:0007669"/>
    <property type="project" value="UniProtKB-UniRule"/>
</dbReference>
<comment type="caution">
    <text evidence="7">The sequence shown here is derived from an EMBL/GenBank/DDBJ whole genome shotgun (WGS) entry which is preliminary data.</text>
</comment>
<dbReference type="PANTHER" id="PTHR14986">
    <property type="entry name" value="RURM1 PROTEIN"/>
    <property type="match status" value="1"/>
</dbReference>
<gene>
    <name evidence="5" type="primary">urm-1</name>
    <name evidence="7" type="ORF">CAMP_LOCUS6984</name>
</gene>
<evidence type="ECO:0000313" key="7">
    <source>
        <dbReference type="EMBL" id="CAI5444347.1"/>
    </source>
</evidence>
<keyword evidence="4 5" id="KW-0833">Ubl conjugation pathway</keyword>
<comment type="pathway">
    <text evidence="5 6">tRNA modification; 5-methoxycarbonylmethyl-2-thiouridine-tRNA biosynthesis.</text>
</comment>
<accession>A0A9P1IEP5</accession>
<dbReference type="AlphaFoldDB" id="A0A9P1IEP5"/>
<keyword evidence="2 5" id="KW-1017">Isopeptide bond</keyword>
<evidence type="ECO:0000256" key="4">
    <source>
        <dbReference type="ARBA" id="ARBA00022786"/>
    </source>
</evidence>
<proteinExistence type="inferred from homology"/>
<dbReference type="GO" id="GO:0032447">
    <property type="term" value="P:protein urmylation"/>
    <property type="evidence" value="ECO:0007669"/>
    <property type="project" value="UniProtKB-UniRule"/>
</dbReference>
<dbReference type="HAMAP" id="MF_03048">
    <property type="entry name" value="Urm1"/>
    <property type="match status" value="1"/>
</dbReference>
<reference evidence="7" key="1">
    <citation type="submission" date="2022-11" db="EMBL/GenBank/DDBJ databases">
        <authorList>
            <person name="Kikuchi T."/>
        </authorList>
    </citation>
    <scope>NUCLEOTIDE SEQUENCE</scope>
    <source>
        <strain evidence="7">PS1010</strain>
    </source>
</reference>
<dbReference type="Gene3D" id="3.10.20.30">
    <property type="match status" value="1"/>
</dbReference>
<evidence type="ECO:0000256" key="2">
    <source>
        <dbReference type="ARBA" id="ARBA00022499"/>
    </source>
</evidence>
<protein>
    <recommendedName>
        <fullName evidence="5">Ubiquitin-related modifier 1 homolog</fullName>
    </recommendedName>
</protein>